<reference evidence="3" key="1">
    <citation type="submission" date="2020-01" db="EMBL/GenBank/DDBJ databases">
        <authorList>
            <person name="Meier V. D."/>
            <person name="Meier V D."/>
        </authorList>
    </citation>
    <scope>NUCLEOTIDE SEQUENCE</scope>
    <source>
        <strain evidence="3">HLG_WM_MAG_09</strain>
    </source>
</reference>
<dbReference type="EMBL" id="CACVAT010000571">
    <property type="protein sequence ID" value="CAA6830261.1"/>
    <property type="molecule type" value="Genomic_DNA"/>
</dbReference>
<evidence type="ECO:0000259" key="1">
    <source>
        <dbReference type="Pfam" id="PF01408"/>
    </source>
</evidence>
<evidence type="ECO:0000259" key="2">
    <source>
        <dbReference type="Pfam" id="PF22725"/>
    </source>
</evidence>
<proteinExistence type="predicted"/>
<dbReference type="SUPFAM" id="SSF55347">
    <property type="entry name" value="Glyceraldehyde-3-phosphate dehydrogenase-like, C-terminal domain"/>
    <property type="match status" value="1"/>
</dbReference>
<dbReference type="PANTHER" id="PTHR43708">
    <property type="entry name" value="CONSERVED EXPRESSED OXIDOREDUCTASE (EUROFUNG)"/>
    <property type="match status" value="1"/>
</dbReference>
<feature type="domain" description="Gfo/Idh/MocA-like oxidoreductase N-terminal" evidence="1">
    <location>
        <begin position="12"/>
        <end position="139"/>
    </location>
</feature>
<keyword evidence="3" id="KW-0560">Oxidoreductase</keyword>
<dbReference type="InterPro" id="IPR055170">
    <property type="entry name" value="GFO_IDH_MocA-like_dom"/>
</dbReference>
<dbReference type="Pfam" id="PF01408">
    <property type="entry name" value="GFO_IDH_MocA"/>
    <property type="match status" value="1"/>
</dbReference>
<dbReference type="GO" id="GO:0050112">
    <property type="term" value="F:inositol 2-dehydrogenase (NAD+) activity"/>
    <property type="evidence" value="ECO:0007669"/>
    <property type="project" value="UniProtKB-EC"/>
</dbReference>
<dbReference type="PANTHER" id="PTHR43708:SF3">
    <property type="entry name" value="OXIDOREDUCTASE"/>
    <property type="match status" value="1"/>
</dbReference>
<sequence>MGAINTLGRKLRLGVIGGGLGSFIGPVHRGAAVFHEQYEVVASVLSSDPERSVSSGQQIGIPRPYASADELFAAEKDHPERIDLLAIMTPNNSHYELACQAMDCGIDVFCEKPLTNDLAEAKDLAQRAQQQDRLFGVAYAYTGYPMVRQARAMMESGVLGELRMVQSEYIQGHLATLTQSEQDGTNWHMEPEVAGPSLILGDIATHSYHLAAYITGQEPEALSADVTTLTPGRDAHDYCGILSRYANKARGVFTVTQAAAGAVHGLRIRVFGSKGGLEWFQEQPDELIYRPMDAPEQRLLRGGAGLSEAANRATHIAMGHPEGYVEAFANLYQDMADHMIAREQGVEVDPLALWYPGIEDGVRGVAFVETALRSSQQNAAWQSLTEA</sequence>
<dbReference type="InterPro" id="IPR036291">
    <property type="entry name" value="NAD(P)-bd_dom_sf"/>
</dbReference>
<dbReference type="AlphaFoldDB" id="A0A6S6UHQ9"/>
<dbReference type="SUPFAM" id="SSF51735">
    <property type="entry name" value="NAD(P)-binding Rossmann-fold domains"/>
    <property type="match status" value="1"/>
</dbReference>
<dbReference type="InterPro" id="IPR000683">
    <property type="entry name" value="Gfo/Idh/MocA-like_OxRdtase_N"/>
</dbReference>
<gene>
    <name evidence="3" type="ORF">HELGO_WM24404</name>
</gene>
<dbReference type="GO" id="GO:0000166">
    <property type="term" value="F:nucleotide binding"/>
    <property type="evidence" value="ECO:0007669"/>
    <property type="project" value="InterPro"/>
</dbReference>
<feature type="domain" description="GFO/IDH/MocA-like oxidoreductase" evidence="2">
    <location>
        <begin position="147"/>
        <end position="278"/>
    </location>
</feature>
<dbReference type="InterPro" id="IPR051317">
    <property type="entry name" value="Gfo/Idh/MocA_oxidoreduct"/>
</dbReference>
<organism evidence="3">
    <name type="scientific">uncultured Thiotrichaceae bacterium</name>
    <dbReference type="NCBI Taxonomy" id="298394"/>
    <lineage>
        <taxon>Bacteria</taxon>
        <taxon>Pseudomonadati</taxon>
        <taxon>Pseudomonadota</taxon>
        <taxon>Gammaproteobacteria</taxon>
        <taxon>Thiotrichales</taxon>
        <taxon>Thiotrichaceae</taxon>
        <taxon>environmental samples</taxon>
    </lineage>
</organism>
<protein>
    <submittedName>
        <fullName evidence="3">Myo-inositol 2-dehydrogenase (EC)</fullName>
        <ecNumber evidence="3">1.1.1.18</ecNumber>
    </submittedName>
</protein>
<dbReference type="EC" id="1.1.1.18" evidence="3"/>
<accession>A0A6S6UHQ9</accession>
<dbReference type="Gene3D" id="3.30.360.10">
    <property type="entry name" value="Dihydrodipicolinate Reductase, domain 2"/>
    <property type="match status" value="1"/>
</dbReference>
<name>A0A6S6UHQ9_9GAMM</name>
<dbReference type="Pfam" id="PF22725">
    <property type="entry name" value="GFO_IDH_MocA_C3"/>
    <property type="match status" value="1"/>
</dbReference>
<dbReference type="Gene3D" id="3.40.50.720">
    <property type="entry name" value="NAD(P)-binding Rossmann-like Domain"/>
    <property type="match status" value="1"/>
</dbReference>
<evidence type="ECO:0000313" key="3">
    <source>
        <dbReference type="EMBL" id="CAA6830261.1"/>
    </source>
</evidence>